<reference evidence="5 6" key="1">
    <citation type="submission" date="2017-08" db="EMBL/GenBank/DDBJ databases">
        <authorList>
            <person name="de Groot N.N."/>
        </authorList>
    </citation>
    <scope>NUCLEOTIDE SEQUENCE [LARGE SCALE GENOMIC DNA]</scope>
    <source>
        <strain evidence="5 6">USBA 78</strain>
    </source>
</reference>
<dbReference type="SUPFAM" id="SSF46689">
    <property type="entry name" value="Homeodomain-like"/>
    <property type="match status" value="2"/>
</dbReference>
<dbReference type="InterPro" id="IPR009057">
    <property type="entry name" value="Homeodomain-like_sf"/>
</dbReference>
<evidence type="ECO:0000256" key="1">
    <source>
        <dbReference type="ARBA" id="ARBA00023015"/>
    </source>
</evidence>
<dbReference type="GO" id="GO:0003700">
    <property type="term" value="F:DNA-binding transcription factor activity"/>
    <property type="evidence" value="ECO:0007669"/>
    <property type="project" value="InterPro"/>
</dbReference>
<dbReference type="PRINTS" id="PR00032">
    <property type="entry name" value="HTHARAC"/>
</dbReference>
<dbReference type="InterPro" id="IPR018062">
    <property type="entry name" value="HTH_AraC-typ_CS"/>
</dbReference>
<dbReference type="InterPro" id="IPR050204">
    <property type="entry name" value="AraC_XylS_family_regulators"/>
</dbReference>
<dbReference type="EMBL" id="OBMM01000003">
    <property type="protein sequence ID" value="SOC20320.1"/>
    <property type="molecule type" value="Genomic_DNA"/>
</dbReference>
<dbReference type="Gene3D" id="1.10.10.60">
    <property type="entry name" value="Homeodomain-like"/>
    <property type="match status" value="2"/>
</dbReference>
<dbReference type="InterPro" id="IPR018060">
    <property type="entry name" value="HTH_AraC"/>
</dbReference>
<name>A0A285TDM7_9PROT</name>
<keyword evidence="1" id="KW-0805">Transcription regulation</keyword>
<gene>
    <name evidence="5" type="ORF">SAMN05428964_10352</name>
</gene>
<feature type="domain" description="HTH araC/xylS-type" evidence="4">
    <location>
        <begin position="200"/>
        <end position="298"/>
    </location>
</feature>
<dbReference type="PANTHER" id="PTHR46796">
    <property type="entry name" value="HTH-TYPE TRANSCRIPTIONAL ACTIVATOR RHAS-RELATED"/>
    <property type="match status" value="1"/>
</dbReference>
<sequence>MGSSKYSNETMDFLRVDGGQTVRTSVLNKTGISATRLIRDTPNHGLVDQHLPEDAFMIAFQMRDYRGDLWVDDKPVTMPILRQGQFSFYDYNRVWQANMRSDFDCINFHIPREALTALEEDHGTRYVETLSIAPGANVDDQVIRGLVGALVPAFSAPSQASMLFIDHVGAALCSHLVVSYGNASEVTPLHSGGLAARQLIQAKEMLESRLDGNITISELARACGLSSSYFARAFKLSTGMAPYRWLMLRRIEKAKDLMLSTSFSLSIIALSCGFTDQSHFTRTFSKAVGIAPAHWRKIVRS</sequence>
<proteinExistence type="predicted"/>
<evidence type="ECO:0000259" key="4">
    <source>
        <dbReference type="PROSITE" id="PS01124"/>
    </source>
</evidence>
<organism evidence="5 6">
    <name type="scientific">Thalassospira xiamenensis</name>
    <dbReference type="NCBI Taxonomy" id="220697"/>
    <lineage>
        <taxon>Bacteria</taxon>
        <taxon>Pseudomonadati</taxon>
        <taxon>Pseudomonadota</taxon>
        <taxon>Alphaproteobacteria</taxon>
        <taxon>Rhodospirillales</taxon>
        <taxon>Thalassospiraceae</taxon>
        <taxon>Thalassospira</taxon>
    </lineage>
</organism>
<dbReference type="Proteomes" id="UP000219068">
    <property type="component" value="Unassembled WGS sequence"/>
</dbReference>
<dbReference type="InterPro" id="IPR020449">
    <property type="entry name" value="Tscrpt_reg_AraC-type_HTH"/>
</dbReference>
<accession>A0A285TDM7</accession>
<keyword evidence="2" id="KW-0238">DNA-binding</keyword>
<evidence type="ECO:0000313" key="6">
    <source>
        <dbReference type="Proteomes" id="UP000219068"/>
    </source>
</evidence>
<keyword evidence="3" id="KW-0804">Transcription</keyword>
<dbReference type="AlphaFoldDB" id="A0A285TDM7"/>
<dbReference type="PANTHER" id="PTHR46796:SF14">
    <property type="entry name" value="TRANSCRIPTIONAL REGULATORY PROTEIN"/>
    <property type="match status" value="1"/>
</dbReference>
<dbReference type="PROSITE" id="PS00041">
    <property type="entry name" value="HTH_ARAC_FAMILY_1"/>
    <property type="match status" value="1"/>
</dbReference>
<dbReference type="PROSITE" id="PS01124">
    <property type="entry name" value="HTH_ARAC_FAMILY_2"/>
    <property type="match status" value="1"/>
</dbReference>
<dbReference type="SMART" id="SM00342">
    <property type="entry name" value="HTH_ARAC"/>
    <property type="match status" value="1"/>
</dbReference>
<evidence type="ECO:0000256" key="2">
    <source>
        <dbReference type="ARBA" id="ARBA00023125"/>
    </source>
</evidence>
<evidence type="ECO:0000313" key="5">
    <source>
        <dbReference type="EMBL" id="SOC20320.1"/>
    </source>
</evidence>
<dbReference type="RefSeq" id="WP_082824633.1">
    <property type="nucleotide sequence ID" value="NZ_OBMM01000003.1"/>
</dbReference>
<evidence type="ECO:0000256" key="3">
    <source>
        <dbReference type="ARBA" id="ARBA00023163"/>
    </source>
</evidence>
<dbReference type="Pfam" id="PF12833">
    <property type="entry name" value="HTH_18"/>
    <property type="match status" value="1"/>
</dbReference>
<dbReference type="GO" id="GO:0043565">
    <property type="term" value="F:sequence-specific DNA binding"/>
    <property type="evidence" value="ECO:0007669"/>
    <property type="project" value="InterPro"/>
</dbReference>
<protein>
    <submittedName>
        <fullName evidence="5">Transcriptional regulator, AraC family</fullName>
    </submittedName>
</protein>